<proteinExistence type="predicted"/>
<sequence length="137" mass="14822">MAAPVGPLTQVKLPSGPSPVTAEQRYWQSFKNQLQIPSPTTYPITHISGASNDGHFAVTTGTRVQIYSVRTRKLQRSVCIVSRVVFRRESGPRPPGPEGGLRQGPGMEAQKACHGWETSPGLWVYSLEETGETGSGC</sequence>
<dbReference type="Proteomes" id="UP000045706">
    <property type="component" value="Unassembled WGS sequence"/>
</dbReference>
<dbReference type="EMBL" id="CVQI01016668">
    <property type="protein sequence ID" value="CRK24634.1"/>
    <property type="molecule type" value="Genomic_DNA"/>
</dbReference>
<dbReference type="AlphaFoldDB" id="A0A0G4LRN7"/>
<feature type="region of interest" description="Disordered" evidence="1">
    <location>
        <begin position="88"/>
        <end position="110"/>
    </location>
</feature>
<organism evidence="2 3">
    <name type="scientific">Verticillium longisporum</name>
    <name type="common">Verticillium dahliae var. longisporum</name>
    <dbReference type="NCBI Taxonomy" id="100787"/>
    <lineage>
        <taxon>Eukaryota</taxon>
        <taxon>Fungi</taxon>
        <taxon>Dikarya</taxon>
        <taxon>Ascomycota</taxon>
        <taxon>Pezizomycotina</taxon>
        <taxon>Sordariomycetes</taxon>
        <taxon>Hypocreomycetidae</taxon>
        <taxon>Glomerellales</taxon>
        <taxon>Plectosphaerellaceae</taxon>
        <taxon>Verticillium</taxon>
    </lineage>
</organism>
<protein>
    <submittedName>
        <fullName evidence="2">Uncharacterized protein</fullName>
    </submittedName>
</protein>
<reference evidence="3" key="1">
    <citation type="submission" date="2015-05" db="EMBL/GenBank/DDBJ databases">
        <authorList>
            <person name="Fogelqvist Johan"/>
        </authorList>
    </citation>
    <scope>NUCLEOTIDE SEQUENCE [LARGE SCALE GENOMIC DNA]</scope>
</reference>
<evidence type="ECO:0000256" key="1">
    <source>
        <dbReference type="SAM" id="MobiDB-lite"/>
    </source>
</evidence>
<evidence type="ECO:0000313" key="2">
    <source>
        <dbReference type="EMBL" id="CRK24634.1"/>
    </source>
</evidence>
<accession>A0A0G4LRN7</accession>
<evidence type="ECO:0000313" key="3">
    <source>
        <dbReference type="Proteomes" id="UP000045706"/>
    </source>
</evidence>
<name>A0A0G4LRN7_VERLO</name>
<gene>
    <name evidence="2" type="ORF">BN1723_003162</name>
</gene>